<comment type="catalytic activity">
    <reaction evidence="1">
        <text>1,6-anhydro-N-acetyl-beta-muramate + ATP + H2O = N-acetyl-D-muramate 6-phosphate + ADP + H(+)</text>
        <dbReference type="Rhea" id="RHEA:24952"/>
        <dbReference type="ChEBI" id="CHEBI:15377"/>
        <dbReference type="ChEBI" id="CHEBI:15378"/>
        <dbReference type="ChEBI" id="CHEBI:30616"/>
        <dbReference type="ChEBI" id="CHEBI:58690"/>
        <dbReference type="ChEBI" id="CHEBI:58722"/>
        <dbReference type="ChEBI" id="CHEBI:456216"/>
        <dbReference type="EC" id="2.7.1.170"/>
    </reaction>
</comment>
<dbReference type="PANTHER" id="PTHR30605:SF0">
    <property type="entry name" value="ANHYDRO-N-ACETYLMURAMIC ACID KINASE"/>
    <property type="match status" value="1"/>
</dbReference>
<dbReference type="OrthoDB" id="9763949at2"/>
<feature type="binding site" evidence="1">
    <location>
        <begin position="9"/>
        <end position="16"/>
    </location>
    <ligand>
        <name>ATP</name>
        <dbReference type="ChEBI" id="CHEBI:30616"/>
    </ligand>
</feature>
<dbReference type="GO" id="GO:0005524">
    <property type="term" value="F:ATP binding"/>
    <property type="evidence" value="ECO:0007669"/>
    <property type="project" value="UniProtKB-UniRule"/>
</dbReference>
<dbReference type="GO" id="GO:0006040">
    <property type="term" value="P:amino sugar metabolic process"/>
    <property type="evidence" value="ECO:0007669"/>
    <property type="project" value="InterPro"/>
</dbReference>
<dbReference type="GO" id="GO:0016773">
    <property type="term" value="F:phosphotransferase activity, alcohol group as acceptor"/>
    <property type="evidence" value="ECO:0007669"/>
    <property type="project" value="UniProtKB-UniRule"/>
</dbReference>
<evidence type="ECO:0000256" key="1">
    <source>
        <dbReference type="HAMAP-Rule" id="MF_01270"/>
    </source>
</evidence>
<dbReference type="Gene3D" id="3.30.420.40">
    <property type="match status" value="2"/>
</dbReference>
<dbReference type="PANTHER" id="PTHR30605">
    <property type="entry name" value="ANHYDRO-N-ACETYLMURAMIC ACID KINASE"/>
    <property type="match status" value="1"/>
</dbReference>
<dbReference type="AlphaFoldDB" id="A0A2I7N6X4"/>
<comment type="similarity">
    <text evidence="1">Belongs to the anhydro-N-acetylmuramic acid kinase family.</text>
</comment>
<protein>
    <recommendedName>
        <fullName evidence="1">Anhydro-N-acetylmuramic acid kinase</fullName>
        <ecNumber evidence="1">2.7.1.170</ecNumber>
    </recommendedName>
    <alternativeName>
        <fullName evidence="1">AnhMurNAc kinase</fullName>
    </alternativeName>
</protein>
<proteinExistence type="inferred from homology"/>
<dbReference type="InterPro" id="IPR005338">
    <property type="entry name" value="Anhydro_N_Ac-Mur_kinase"/>
</dbReference>
<dbReference type="UniPathway" id="UPA00544"/>
<comment type="pathway">
    <text evidence="1">Cell wall biogenesis; peptidoglycan recycling.</text>
</comment>
<dbReference type="NCBIfam" id="NF007139">
    <property type="entry name" value="PRK09585.1-3"/>
    <property type="match status" value="1"/>
</dbReference>
<dbReference type="HAMAP" id="MF_01270">
    <property type="entry name" value="AnhMurNAc_kinase"/>
    <property type="match status" value="1"/>
</dbReference>
<dbReference type="CDD" id="cd24050">
    <property type="entry name" value="ASKHA_NBD_ANMK"/>
    <property type="match status" value="1"/>
</dbReference>
<dbReference type="KEGG" id="nba:CUN60_07930"/>
<dbReference type="EMBL" id="CP024847">
    <property type="protein sequence ID" value="AUR52226.1"/>
    <property type="molecule type" value="Genomic_DNA"/>
</dbReference>
<dbReference type="GO" id="GO:0097175">
    <property type="term" value="P:1,6-anhydro-N-acetyl-beta-muramic acid catabolic process"/>
    <property type="evidence" value="ECO:0007669"/>
    <property type="project" value="UniProtKB-UniRule"/>
</dbReference>
<keyword evidence="1" id="KW-0119">Carbohydrate metabolism</keyword>
<reference evidence="3" key="1">
    <citation type="submission" date="2017-11" db="EMBL/GenBank/DDBJ databases">
        <authorList>
            <person name="Chan K.G."/>
            <person name="Lee L.S."/>
        </authorList>
    </citation>
    <scope>NUCLEOTIDE SEQUENCE [LARGE SCALE GENOMIC DNA]</scope>
    <source>
        <strain evidence="3">DSM 100970</strain>
    </source>
</reference>
<name>A0A2I7N6X4_9NEIS</name>
<gene>
    <name evidence="1" type="primary">anmK</name>
    <name evidence="2" type="ORF">CUN60_07930</name>
</gene>
<keyword evidence="1" id="KW-0547">Nucleotide-binding</keyword>
<dbReference type="GO" id="GO:0016301">
    <property type="term" value="F:kinase activity"/>
    <property type="evidence" value="ECO:0007669"/>
    <property type="project" value="UniProtKB-KW"/>
</dbReference>
<keyword evidence="3" id="KW-1185">Reference proteome</keyword>
<evidence type="ECO:0000313" key="3">
    <source>
        <dbReference type="Proteomes" id="UP000236655"/>
    </source>
</evidence>
<organism evidence="2 3">
    <name type="scientific">Aquella oligotrophica</name>
    <dbReference type="NCBI Taxonomy" id="2067065"/>
    <lineage>
        <taxon>Bacteria</taxon>
        <taxon>Pseudomonadati</taxon>
        <taxon>Pseudomonadota</taxon>
        <taxon>Betaproteobacteria</taxon>
        <taxon>Neisseriales</taxon>
        <taxon>Neisseriaceae</taxon>
        <taxon>Aquella</taxon>
    </lineage>
</organism>
<sequence length="369" mass="40401">MNYIGIMSGTSLDGIDAVLCNFDNNDKLTVLAKCSIPFDRGLQADLQQLLRTFTLHLKEFGELEVRLAYDYAKAVKLLLKSANLNHNEITAIGCHGQTIFHEPIGKYPFSLQLLDGNKLAQLTGINVVCDFRRMDMAYGGQGAPLTPVFHKYFLSGTKPRVILNLGGIANITMLDPASENVTGFDTGPANCLIDLWVQDRFGLPYDKDGVLAKSGTVIAELLEIMLKDEYFQLPAPKSTGKEIYHLDWIKAKLAQATAQYSDEDVLCTLTELTAQTVADAIASQISTSSVEAIYACGGGAFNGFLLERISHNSGIQVTTTKELGIDVDQLEAIAFAWFAKRRVEKKPANYESVTGASQKCILGALYEVR</sequence>
<dbReference type="EC" id="2.7.1.170" evidence="1"/>
<comment type="pathway">
    <text evidence="1">Amino-sugar metabolism; 1,6-anhydro-N-acetylmuramate degradation.</text>
</comment>
<dbReference type="GO" id="GO:0009254">
    <property type="term" value="P:peptidoglycan turnover"/>
    <property type="evidence" value="ECO:0007669"/>
    <property type="project" value="UniProtKB-UniRule"/>
</dbReference>
<evidence type="ECO:0000313" key="2">
    <source>
        <dbReference type="EMBL" id="AUR52226.1"/>
    </source>
</evidence>
<dbReference type="UniPathway" id="UPA00343"/>
<comment type="function">
    <text evidence="1">Catalyzes the specific phosphorylation of 1,6-anhydro-N-acetylmuramic acid (anhMurNAc) with the simultaneous cleavage of the 1,6-anhydro ring, generating MurNAc-6-P. Is required for the utilization of anhMurNAc either imported from the medium or derived from its own cell wall murein, and thus plays a role in cell wall recycling.</text>
</comment>
<dbReference type="InterPro" id="IPR043129">
    <property type="entry name" value="ATPase_NBD"/>
</dbReference>
<keyword evidence="1" id="KW-0808">Transferase</keyword>
<keyword evidence="1 2" id="KW-0418">Kinase</keyword>
<dbReference type="RefSeq" id="WP_102951522.1">
    <property type="nucleotide sequence ID" value="NZ_CP024847.1"/>
</dbReference>
<dbReference type="SUPFAM" id="SSF53067">
    <property type="entry name" value="Actin-like ATPase domain"/>
    <property type="match status" value="1"/>
</dbReference>
<accession>A0A2I7N6X4</accession>
<keyword evidence="1" id="KW-0067">ATP-binding</keyword>
<dbReference type="Proteomes" id="UP000236655">
    <property type="component" value="Chromosome"/>
</dbReference>
<dbReference type="Pfam" id="PF03702">
    <property type="entry name" value="AnmK"/>
    <property type="match status" value="1"/>
</dbReference>